<dbReference type="Pfam" id="PF01204">
    <property type="entry name" value="Trehalase"/>
    <property type="match status" value="1"/>
</dbReference>
<dbReference type="SUPFAM" id="SSF48208">
    <property type="entry name" value="Six-hairpin glycosidases"/>
    <property type="match status" value="1"/>
</dbReference>
<evidence type="ECO:0000256" key="1">
    <source>
        <dbReference type="ARBA" id="ARBA00022801"/>
    </source>
</evidence>
<dbReference type="NCBIfam" id="NF009773">
    <property type="entry name" value="PRK13270.1"/>
    <property type="match status" value="1"/>
</dbReference>
<evidence type="ECO:0000256" key="3">
    <source>
        <dbReference type="SAM" id="MobiDB-lite"/>
    </source>
</evidence>
<feature type="compositionally biased region" description="Polar residues" evidence="3">
    <location>
        <begin position="534"/>
        <end position="554"/>
    </location>
</feature>
<dbReference type="GO" id="GO:0005993">
    <property type="term" value="P:trehalose catabolic process"/>
    <property type="evidence" value="ECO:0007669"/>
    <property type="project" value="TreeGrafter"/>
</dbReference>
<sequence>MYRTILVAVGTLALSVATEAQPAPPSLEFPTLFPAAQLTPLYPDQKTFCDLVPKAPPFAINTLYALARRQPGFSLAGFVDLAFTSGPPGPTIPLASAGQPIRSYIDGLWTTLTQTAPAGSPYASLLPLPQPYVVPGGRFNELYYWDTFFDLVGLEQSGRSDLSDAIIDDFAYEIRTFGHIPNGNRSYYLSRSQPPFFATMLALVARRRGAGVFRQYLPELLTEYAYWMRGADGLAPGAAAHNVVRLWDGTVLNRYWDERDAPRDESYADDVATATGSGRVATTVYRDLRAAAESGWDFSSRWLTDGKTLSTIRTTEIVPPDLNSLLYGLEAALAVGEQQAGNQAASARYAAAAAVRKAAIQRLMWDDSSGAFVDILRSTGKSTGVYSAATVYPLVFGIATQAQAHKVAVSLRQRLLQVGGVATTTIASGQQWDFPNGWAPVQWLATEGFRNYGENDLAYTIAARWTANVSAGFGSLGKLVEKYDVTRTDGGAGAGGEYATQIGFGWTNGVQLGLYADYPGLKAGAGSSASARSTAPQASAIQPVSLTAPLNRNR</sequence>
<dbReference type="Proteomes" id="UP000305654">
    <property type="component" value="Unassembled WGS sequence"/>
</dbReference>
<dbReference type="GO" id="GO:0004555">
    <property type="term" value="F:alpha,alpha-trehalase activity"/>
    <property type="evidence" value="ECO:0007669"/>
    <property type="project" value="InterPro"/>
</dbReference>
<protein>
    <submittedName>
        <fullName evidence="5">Alpha,alpha-trehalase TreA</fullName>
    </submittedName>
</protein>
<dbReference type="InterPro" id="IPR012341">
    <property type="entry name" value="6hp_glycosidase-like_sf"/>
</dbReference>
<dbReference type="RefSeq" id="WP_138326353.1">
    <property type="nucleotide sequence ID" value="NZ_VCDI01000004.1"/>
</dbReference>
<feature type="chain" id="PRO_5024387643" evidence="4">
    <location>
        <begin position="23"/>
        <end position="554"/>
    </location>
</feature>
<accession>A0A5R9J999</accession>
<dbReference type="InterPro" id="IPR008928">
    <property type="entry name" value="6-hairpin_glycosidase_sf"/>
</dbReference>
<dbReference type="PANTHER" id="PTHR23403:SF1">
    <property type="entry name" value="TREHALASE"/>
    <property type="match status" value="1"/>
</dbReference>
<dbReference type="EMBL" id="VCDI01000004">
    <property type="protein sequence ID" value="TLU71946.1"/>
    <property type="molecule type" value="Genomic_DNA"/>
</dbReference>
<keyword evidence="2" id="KW-0326">Glycosidase</keyword>
<dbReference type="AlphaFoldDB" id="A0A5R9J999"/>
<name>A0A5R9J999_9PROT</name>
<feature type="region of interest" description="Disordered" evidence="3">
    <location>
        <begin position="526"/>
        <end position="554"/>
    </location>
</feature>
<gene>
    <name evidence="5" type="primary">treA</name>
    <name evidence="5" type="ORF">FE263_12440</name>
</gene>
<keyword evidence="6" id="KW-1185">Reference proteome</keyword>
<evidence type="ECO:0000313" key="5">
    <source>
        <dbReference type="EMBL" id="TLU71946.1"/>
    </source>
</evidence>
<dbReference type="PROSITE" id="PS00928">
    <property type="entry name" value="TREHALASE_2"/>
    <property type="match status" value="1"/>
</dbReference>
<evidence type="ECO:0000256" key="4">
    <source>
        <dbReference type="SAM" id="SignalP"/>
    </source>
</evidence>
<keyword evidence="4" id="KW-0732">Signal</keyword>
<evidence type="ECO:0000313" key="6">
    <source>
        <dbReference type="Proteomes" id="UP000305654"/>
    </source>
</evidence>
<comment type="caution">
    <text evidence="5">The sequence shown here is derived from an EMBL/GenBank/DDBJ whole genome shotgun (WGS) entry which is preliminary data.</text>
</comment>
<proteinExistence type="predicted"/>
<keyword evidence="1" id="KW-0378">Hydrolase</keyword>
<dbReference type="OrthoDB" id="106887at2"/>
<evidence type="ECO:0000256" key="2">
    <source>
        <dbReference type="ARBA" id="ARBA00023295"/>
    </source>
</evidence>
<reference evidence="5 6" key="1">
    <citation type="submission" date="2019-05" db="EMBL/GenBank/DDBJ databases">
        <authorList>
            <person name="Pankratov T."/>
            <person name="Grouzdev D."/>
        </authorList>
    </citation>
    <scope>NUCLEOTIDE SEQUENCE [LARGE SCALE GENOMIC DNA]</scope>
    <source>
        <strain evidence="5 6">KEBCLARHB70R</strain>
    </source>
</reference>
<dbReference type="Gene3D" id="1.50.10.10">
    <property type="match status" value="1"/>
</dbReference>
<dbReference type="PANTHER" id="PTHR23403">
    <property type="entry name" value="TREHALASE"/>
    <property type="match status" value="1"/>
</dbReference>
<dbReference type="PRINTS" id="PR00744">
    <property type="entry name" value="GLHYDRLASE37"/>
</dbReference>
<dbReference type="NCBIfam" id="NF009774">
    <property type="entry name" value="PRK13271.1"/>
    <property type="match status" value="1"/>
</dbReference>
<dbReference type="InterPro" id="IPR018232">
    <property type="entry name" value="Glyco_hydro_37_CS"/>
</dbReference>
<feature type="signal peptide" evidence="4">
    <location>
        <begin position="1"/>
        <end position="22"/>
    </location>
</feature>
<organism evidence="5 6">
    <name type="scientific">Lichenicoccus roseus</name>
    <dbReference type="NCBI Taxonomy" id="2683649"/>
    <lineage>
        <taxon>Bacteria</taxon>
        <taxon>Pseudomonadati</taxon>
        <taxon>Pseudomonadota</taxon>
        <taxon>Alphaproteobacteria</taxon>
        <taxon>Acetobacterales</taxon>
        <taxon>Acetobacteraceae</taxon>
        <taxon>Lichenicoccus</taxon>
    </lineage>
</organism>
<dbReference type="InterPro" id="IPR001661">
    <property type="entry name" value="Glyco_hydro_37"/>
</dbReference>